<dbReference type="InterPro" id="IPR032675">
    <property type="entry name" value="LRR_dom_sf"/>
</dbReference>
<evidence type="ECO:0000256" key="1">
    <source>
        <dbReference type="SAM" id="SignalP"/>
    </source>
</evidence>
<dbReference type="Pfam" id="PF00078">
    <property type="entry name" value="RVT_1"/>
    <property type="match status" value="1"/>
</dbReference>
<dbReference type="OrthoDB" id="120976at2759"/>
<dbReference type="InterPro" id="IPR052394">
    <property type="entry name" value="LRR-containing"/>
</dbReference>
<accession>A0A0L8GWC2</accession>
<organism evidence="3">
    <name type="scientific">Octopus bimaculoides</name>
    <name type="common">California two-spotted octopus</name>
    <dbReference type="NCBI Taxonomy" id="37653"/>
    <lineage>
        <taxon>Eukaryota</taxon>
        <taxon>Metazoa</taxon>
        <taxon>Spiralia</taxon>
        <taxon>Lophotrochozoa</taxon>
        <taxon>Mollusca</taxon>
        <taxon>Cephalopoda</taxon>
        <taxon>Coleoidea</taxon>
        <taxon>Octopodiformes</taxon>
        <taxon>Octopoda</taxon>
        <taxon>Incirrata</taxon>
        <taxon>Octopodidae</taxon>
        <taxon>Octopus</taxon>
    </lineage>
</organism>
<dbReference type="PANTHER" id="PTHR24114">
    <property type="entry name" value="LEUCINE RICH REPEAT FAMILY PROTEIN"/>
    <property type="match status" value="1"/>
</dbReference>
<proteinExistence type="predicted"/>
<reference evidence="3" key="1">
    <citation type="submission" date="2015-07" db="EMBL/GenBank/DDBJ databases">
        <title>MeaNS - Measles Nucleotide Surveillance Program.</title>
        <authorList>
            <person name="Tran T."/>
            <person name="Druce J."/>
        </authorList>
    </citation>
    <scope>NUCLEOTIDE SEQUENCE</scope>
    <source>
        <strain evidence="3">UCB-OBI-ISO-001</strain>
        <tissue evidence="3">Gonad</tissue>
    </source>
</reference>
<dbReference type="Pfam" id="PF13516">
    <property type="entry name" value="LRR_6"/>
    <property type="match status" value="3"/>
</dbReference>
<dbReference type="SMART" id="SM00368">
    <property type="entry name" value="LRR_RI"/>
    <property type="match status" value="5"/>
</dbReference>
<dbReference type="Gene3D" id="3.80.10.10">
    <property type="entry name" value="Ribonuclease Inhibitor"/>
    <property type="match status" value="2"/>
</dbReference>
<dbReference type="InterPro" id="IPR001611">
    <property type="entry name" value="Leu-rich_rpt"/>
</dbReference>
<name>A0A0L8GWC2_OCTBM</name>
<feature type="signal peptide" evidence="1">
    <location>
        <begin position="1"/>
        <end position="21"/>
    </location>
</feature>
<dbReference type="AlphaFoldDB" id="A0A0L8GWC2"/>
<evidence type="ECO:0000259" key="2">
    <source>
        <dbReference type="Pfam" id="PF00078"/>
    </source>
</evidence>
<gene>
    <name evidence="3" type="ORF">OCBIM_22026611mg</name>
</gene>
<protein>
    <recommendedName>
        <fullName evidence="2">Reverse transcriptase domain-containing protein</fullName>
    </recommendedName>
</protein>
<dbReference type="SUPFAM" id="SSF52047">
    <property type="entry name" value="RNI-like"/>
    <property type="match status" value="1"/>
</dbReference>
<feature type="chain" id="PRO_5005583320" description="Reverse transcriptase domain-containing protein" evidence="1">
    <location>
        <begin position="22"/>
        <end position="410"/>
    </location>
</feature>
<evidence type="ECO:0000313" key="3">
    <source>
        <dbReference type="EMBL" id="KOF81366.1"/>
    </source>
</evidence>
<dbReference type="EMBL" id="KQ420080">
    <property type="protein sequence ID" value="KOF81366.1"/>
    <property type="molecule type" value="Genomic_DNA"/>
</dbReference>
<keyword evidence="1" id="KW-0732">Signal</keyword>
<feature type="domain" description="Reverse transcriptase" evidence="2">
    <location>
        <begin position="158"/>
        <end position="262"/>
    </location>
</feature>
<dbReference type="PANTHER" id="PTHR24114:SF2">
    <property type="entry name" value="F-BOX DOMAIN-CONTAINING PROTEIN-RELATED"/>
    <property type="match status" value="1"/>
</dbReference>
<sequence>MLTCLCVCVYLLFSSFQNLSSNNLGFQAMQKMAEMLEENVNLNTLNLSNNLLDDRCMKLLVTALQDSGYIIMINLSHNHFTENCAEHVGTLIEKNSYITSLDISWNMLGKKGAKFISRGLQVSGDIGKHDTVRYRQNARVTFIQKANVALLSSPVNVPVEKDAKQGDTISPKLFTVCPEMVIQDMNWNGSIRINGELLTHLRFADDIVLIAESIHQLQSMLDELDFRGSAISLKINCTKTKYVQSEGDEIEEVSSYVYLGQEVTKRQEMDNEISQRKNSSLEYFNIAFNNIGNEGCNHLKTGIGANNALKIFDMRTNNITADGIKMFAKGLATNSQLEVLHLQGNFVQYDGVDALLAALNTPTSGLKLLNIPNVSINKEQEVRVKKLKEKKDIEIIYHPWVSGRDFKFGK</sequence>
<dbReference type="InterPro" id="IPR000477">
    <property type="entry name" value="RT_dom"/>
</dbReference>